<name>A0ABW0KWE7_9BACT</name>
<reference evidence="4" key="1">
    <citation type="journal article" date="2019" name="Int. J. Syst. Evol. Microbiol.">
        <title>The Global Catalogue of Microorganisms (GCM) 10K type strain sequencing project: providing services to taxonomists for standard genome sequencing and annotation.</title>
        <authorList>
            <consortium name="The Broad Institute Genomics Platform"/>
            <consortium name="The Broad Institute Genome Sequencing Center for Infectious Disease"/>
            <person name="Wu L."/>
            <person name="Ma J."/>
        </authorList>
    </citation>
    <scope>NUCLEOTIDE SEQUENCE [LARGE SCALE GENOMIC DNA]</scope>
    <source>
        <strain evidence="4">CGMCC 4.1469</strain>
    </source>
</reference>
<gene>
    <name evidence="3" type="ORF">ACFQDI_23465</name>
</gene>
<evidence type="ECO:0000313" key="4">
    <source>
        <dbReference type="Proteomes" id="UP001596052"/>
    </source>
</evidence>
<feature type="region of interest" description="Disordered" evidence="1">
    <location>
        <begin position="1"/>
        <end position="98"/>
    </location>
</feature>
<dbReference type="Proteomes" id="UP001596052">
    <property type="component" value="Unassembled WGS sequence"/>
</dbReference>
<keyword evidence="2" id="KW-0472">Membrane</keyword>
<organism evidence="3 4">
    <name type="scientific">Prosthecobacter fluviatilis</name>
    <dbReference type="NCBI Taxonomy" id="445931"/>
    <lineage>
        <taxon>Bacteria</taxon>
        <taxon>Pseudomonadati</taxon>
        <taxon>Verrucomicrobiota</taxon>
        <taxon>Verrucomicrobiia</taxon>
        <taxon>Verrucomicrobiales</taxon>
        <taxon>Verrucomicrobiaceae</taxon>
        <taxon>Prosthecobacter</taxon>
    </lineage>
</organism>
<evidence type="ECO:0000256" key="2">
    <source>
        <dbReference type="SAM" id="Phobius"/>
    </source>
</evidence>
<keyword evidence="2" id="KW-1133">Transmembrane helix</keyword>
<dbReference type="RefSeq" id="WP_377171597.1">
    <property type="nucleotide sequence ID" value="NZ_JBHSMQ010000013.1"/>
</dbReference>
<accession>A0ABW0KWE7</accession>
<evidence type="ECO:0000313" key="3">
    <source>
        <dbReference type="EMBL" id="MFC5457848.1"/>
    </source>
</evidence>
<comment type="caution">
    <text evidence="3">The sequence shown here is derived from an EMBL/GenBank/DDBJ whole genome shotgun (WGS) entry which is preliminary data.</text>
</comment>
<feature type="compositionally biased region" description="Pro residues" evidence="1">
    <location>
        <begin position="1"/>
        <end position="10"/>
    </location>
</feature>
<proteinExistence type="predicted"/>
<feature type="transmembrane region" description="Helical" evidence="2">
    <location>
        <begin position="103"/>
        <end position="126"/>
    </location>
</feature>
<protein>
    <submittedName>
        <fullName evidence="3">Uncharacterized protein</fullName>
    </submittedName>
</protein>
<dbReference type="EMBL" id="JBHSMQ010000013">
    <property type="protein sequence ID" value="MFC5457848.1"/>
    <property type="molecule type" value="Genomic_DNA"/>
</dbReference>
<keyword evidence="2" id="KW-0812">Transmembrane</keyword>
<sequence length="522" mass="58253">MIRPHTPPETPADKPARSGDAGGAWASPWELDLEWLDAPPGKKRRQSEEPRPPARQEPQAVPKPSVQKPPPAALEERPALPRQAPPSRLVSRPRTTPAAEREVSWSTLAILSMGLLMLVFIAWLYVDDQAPGLDQDLLLNRPVDQAVMIQTPGKLRKFLNALVPFESSQLRGRPPWLWDTPTLARVVQSNGIALDNLRDLLEDADWHPAHAAWHAADPCADPRWHQVLVLKQAEAAYLSRRMQEEAAFTAAIDLAELGWRLEQLWAWPSCYQQSLEAQKLAAQTLADLLRQTRLPEATLRQFQRQFSVCQPTTEMLQGAMNAFYVHEKKLILGPKSGENLDTMPGGVQLQRPGRLFFKPYETLQHFAMAFRQIKNEAETPLVLTADVRLKDDTAAEAPYQPNSAGLAYYHQRMKFYTPMPAALGMARTRGNLIISLFAVRRCMAEKKTPPATLEQLRTFNFLLDVPVDPYTGAPLQYNLARGLIWSVGNDLKSANGSPTEPPMNDPAEPTVELGMAVAGVAR</sequence>
<evidence type="ECO:0000256" key="1">
    <source>
        <dbReference type="SAM" id="MobiDB-lite"/>
    </source>
</evidence>
<keyword evidence="4" id="KW-1185">Reference proteome</keyword>